<dbReference type="eggNOG" id="KOG4143">
    <property type="taxonomic scope" value="Eukaryota"/>
</dbReference>
<keyword evidence="3" id="KW-0812">Transmembrane</keyword>
<evidence type="ECO:0000256" key="7">
    <source>
        <dbReference type="ARBA" id="ARBA00029435"/>
    </source>
</evidence>
<evidence type="ECO:0000256" key="1">
    <source>
        <dbReference type="ARBA" id="ARBA00004586"/>
    </source>
</evidence>
<protein>
    <recommendedName>
        <fullName evidence="8">C-8 sterol isomerase</fullName>
        <ecNumber evidence="8">5.-.-.-</ecNumber>
    </recommendedName>
    <alternativeName>
        <fullName evidence="8">Delta-8--delta-7 sterol isomerase</fullName>
    </alternativeName>
</protein>
<reference evidence="10 11" key="1">
    <citation type="submission" date="2013-03" db="EMBL/GenBank/DDBJ databases">
        <title>The Genome Sequence of Phialophora europaea CBS 101466.</title>
        <authorList>
            <consortium name="The Broad Institute Genomics Platform"/>
            <person name="Cuomo C."/>
            <person name="de Hoog S."/>
            <person name="Gorbushina A."/>
            <person name="Walker B."/>
            <person name="Young S.K."/>
            <person name="Zeng Q."/>
            <person name="Gargeya S."/>
            <person name="Fitzgerald M."/>
            <person name="Haas B."/>
            <person name="Abouelleil A."/>
            <person name="Allen A.W."/>
            <person name="Alvarado L."/>
            <person name="Arachchi H.M."/>
            <person name="Berlin A.M."/>
            <person name="Chapman S.B."/>
            <person name="Gainer-Dewar J."/>
            <person name="Goldberg J."/>
            <person name="Griggs A."/>
            <person name="Gujja S."/>
            <person name="Hansen M."/>
            <person name="Howarth C."/>
            <person name="Imamovic A."/>
            <person name="Ireland A."/>
            <person name="Larimer J."/>
            <person name="McCowan C."/>
            <person name="Murphy C."/>
            <person name="Pearson M."/>
            <person name="Poon T.W."/>
            <person name="Priest M."/>
            <person name="Roberts A."/>
            <person name="Saif S."/>
            <person name="Shea T."/>
            <person name="Sisk P."/>
            <person name="Sykes S."/>
            <person name="Wortman J."/>
            <person name="Nusbaum C."/>
            <person name="Birren B."/>
        </authorList>
    </citation>
    <scope>NUCLEOTIDE SEQUENCE [LARGE SCALE GENOMIC DNA]</scope>
    <source>
        <strain evidence="10 11">CBS 101466</strain>
    </source>
</reference>
<evidence type="ECO:0000313" key="10">
    <source>
        <dbReference type="EMBL" id="ETN40776.1"/>
    </source>
</evidence>
<dbReference type="EMBL" id="KB822720">
    <property type="protein sequence ID" value="ETN40776.1"/>
    <property type="molecule type" value="Genomic_DNA"/>
</dbReference>
<evidence type="ECO:0000256" key="5">
    <source>
        <dbReference type="ARBA" id="ARBA00022989"/>
    </source>
</evidence>
<proteinExistence type="inferred from homology"/>
<dbReference type="GO" id="GO:0005789">
    <property type="term" value="C:endoplasmic reticulum membrane"/>
    <property type="evidence" value="ECO:0007669"/>
    <property type="project" value="UniProtKB-SubCell"/>
</dbReference>
<dbReference type="InParanoid" id="W2RW82"/>
<accession>W2RW82</accession>
<sequence length="221" mass="24876">MSAQSRPFPPLLVLAALLLPLFYFLDQNIHTQYVFDHVKLQEISQAAIAKHGNDTESLMRQVHQGLRAEYGDAIVADYSKEDWFWNNAGGAMGTMVILHASISEYLIFFGTPLQTEGHSGVHTADDYFTILVGEQYVAAAGDLKPKIYRPGDQNLMKRGTVTQYAMPRECFALELAQGWIPPMLPFGFADTFTSTLDFGNLWKTIYYTAWHMGGQALRLKF</sequence>
<keyword evidence="4" id="KW-0256">Endoplasmic reticulum</keyword>
<keyword evidence="9" id="KW-0732">Signal</keyword>
<dbReference type="Proteomes" id="UP000030752">
    <property type="component" value="Unassembled WGS sequence"/>
</dbReference>
<comment type="subcellular location">
    <subcellularLocation>
        <location evidence="1">Endoplasmic reticulum membrane</location>
    </subcellularLocation>
</comment>
<dbReference type="STRING" id="1220924.W2RW82"/>
<name>W2RW82_CYPE1</name>
<dbReference type="VEuPathDB" id="FungiDB:HMPREF1541_05056"/>
<dbReference type="PANTHER" id="PTHR10868">
    <property type="entry name" value="SIGMA 1-TYPE OPIOID RECEPTOR-RELATED"/>
    <property type="match status" value="1"/>
</dbReference>
<keyword evidence="11" id="KW-1185">Reference proteome</keyword>
<dbReference type="EC" id="5.-.-.-" evidence="8"/>
<dbReference type="HOGENOM" id="CLU_085469_0_0_1"/>
<dbReference type="OrthoDB" id="347124at2759"/>
<comment type="similarity">
    <text evidence="2 8">Belongs to the ERG2 family.</text>
</comment>
<organism evidence="10 11">
    <name type="scientific">Cyphellophora europaea (strain CBS 101466)</name>
    <name type="common">Phialophora europaea</name>
    <dbReference type="NCBI Taxonomy" id="1220924"/>
    <lineage>
        <taxon>Eukaryota</taxon>
        <taxon>Fungi</taxon>
        <taxon>Dikarya</taxon>
        <taxon>Ascomycota</taxon>
        <taxon>Pezizomycotina</taxon>
        <taxon>Eurotiomycetes</taxon>
        <taxon>Chaetothyriomycetidae</taxon>
        <taxon>Chaetothyriales</taxon>
        <taxon>Cyphellophoraceae</taxon>
        <taxon>Cyphellophora</taxon>
    </lineage>
</organism>
<evidence type="ECO:0000256" key="8">
    <source>
        <dbReference type="RuleBase" id="RU368083"/>
    </source>
</evidence>
<dbReference type="RefSeq" id="XP_008717619.1">
    <property type="nucleotide sequence ID" value="XM_008719397.1"/>
</dbReference>
<evidence type="ECO:0000256" key="2">
    <source>
        <dbReference type="ARBA" id="ARBA00007141"/>
    </source>
</evidence>
<evidence type="ECO:0000256" key="3">
    <source>
        <dbReference type="ARBA" id="ARBA00022692"/>
    </source>
</evidence>
<dbReference type="FunCoup" id="W2RW82">
    <property type="interactions" value="147"/>
</dbReference>
<keyword evidence="5" id="KW-1133">Transmembrane helix</keyword>
<keyword evidence="6" id="KW-0472">Membrane</keyword>
<evidence type="ECO:0000256" key="9">
    <source>
        <dbReference type="SAM" id="SignalP"/>
    </source>
</evidence>
<dbReference type="PANTHER" id="PTHR10868:SF1">
    <property type="entry name" value="SIGMA NON-OPIOID INTRACELLULAR RECEPTOR 1"/>
    <property type="match status" value="1"/>
</dbReference>
<feature type="signal peptide" evidence="9">
    <location>
        <begin position="1"/>
        <end position="31"/>
    </location>
</feature>
<feature type="chain" id="PRO_5004825201" description="C-8 sterol isomerase" evidence="9">
    <location>
        <begin position="32"/>
        <end position="221"/>
    </location>
</feature>
<evidence type="ECO:0000313" key="11">
    <source>
        <dbReference type="Proteomes" id="UP000030752"/>
    </source>
</evidence>
<evidence type="ECO:0000256" key="4">
    <source>
        <dbReference type="ARBA" id="ARBA00022824"/>
    </source>
</evidence>
<dbReference type="GO" id="GO:0006696">
    <property type="term" value="P:ergosterol biosynthetic process"/>
    <property type="evidence" value="ECO:0007669"/>
    <property type="project" value="TreeGrafter"/>
</dbReference>
<comment type="pathway">
    <text evidence="7 8">Steroid metabolism; ergosterol biosynthesis.</text>
</comment>
<gene>
    <name evidence="10" type="ORF">HMPREF1541_05056</name>
</gene>
<dbReference type="GeneID" id="19972395"/>
<dbReference type="AlphaFoldDB" id="W2RW82"/>
<dbReference type="Pfam" id="PF04622">
    <property type="entry name" value="ERG2_Sigma1R"/>
    <property type="match status" value="1"/>
</dbReference>
<dbReference type="InterPro" id="IPR006716">
    <property type="entry name" value="ERG2_sigma1_rcpt-like"/>
</dbReference>
<comment type="function">
    <text evidence="8">Catalyzes the reaction which results in unsaturation at C-7 in the B ring of sterols.</text>
</comment>
<evidence type="ECO:0000256" key="6">
    <source>
        <dbReference type="ARBA" id="ARBA00023136"/>
    </source>
</evidence>
<dbReference type="UniPathway" id="UPA00768"/>